<dbReference type="Proteomes" id="UP000266723">
    <property type="component" value="Unassembled WGS sequence"/>
</dbReference>
<keyword evidence="3" id="KW-1185">Reference proteome</keyword>
<protein>
    <submittedName>
        <fullName evidence="2">Uncharacterized protein</fullName>
    </submittedName>
</protein>
<evidence type="ECO:0000313" key="2">
    <source>
        <dbReference type="EMBL" id="KAF3542853.1"/>
    </source>
</evidence>
<name>A0ABQ7BUA0_BRACR</name>
<comment type="caution">
    <text evidence="2">The sequence shown here is derived from an EMBL/GenBank/DDBJ whole genome shotgun (WGS) entry which is preliminary data.</text>
</comment>
<dbReference type="EMBL" id="QGKV02000832">
    <property type="protein sequence ID" value="KAF3542853.1"/>
    <property type="molecule type" value="Genomic_DNA"/>
</dbReference>
<evidence type="ECO:0000256" key="1">
    <source>
        <dbReference type="SAM" id="MobiDB-lite"/>
    </source>
</evidence>
<gene>
    <name evidence="2" type="ORF">DY000_02007099</name>
</gene>
<proteinExistence type="predicted"/>
<organism evidence="2 3">
    <name type="scientific">Brassica cretica</name>
    <name type="common">Mustard</name>
    <dbReference type="NCBI Taxonomy" id="69181"/>
    <lineage>
        <taxon>Eukaryota</taxon>
        <taxon>Viridiplantae</taxon>
        <taxon>Streptophyta</taxon>
        <taxon>Embryophyta</taxon>
        <taxon>Tracheophyta</taxon>
        <taxon>Spermatophyta</taxon>
        <taxon>Magnoliopsida</taxon>
        <taxon>eudicotyledons</taxon>
        <taxon>Gunneridae</taxon>
        <taxon>Pentapetalae</taxon>
        <taxon>rosids</taxon>
        <taxon>malvids</taxon>
        <taxon>Brassicales</taxon>
        <taxon>Brassicaceae</taxon>
        <taxon>Brassiceae</taxon>
        <taxon>Brassica</taxon>
    </lineage>
</organism>
<evidence type="ECO:0000313" key="3">
    <source>
        <dbReference type="Proteomes" id="UP000266723"/>
    </source>
</evidence>
<feature type="region of interest" description="Disordered" evidence="1">
    <location>
        <begin position="1"/>
        <end position="22"/>
    </location>
</feature>
<reference evidence="2 3" key="1">
    <citation type="journal article" date="2020" name="BMC Genomics">
        <title>Intraspecific diversification of the crop wild relative Brassica cretica Lam. using demographic model selection.</title>
        <authorList>
            <person name="Kioukis A."/>
            <person name="Michalopoulou V.A."/>
            <person name="Briers L."/>
            <person name="Pirintsos S."/>
            <person name="Studholme D.J."/>
            <person name="Pavlidis P."/>
            <person name="Sarris P.F."/>
        </authorList>
    </citation>
    <scope>NUCLEOTIDE SEQUENCE [LARGE SCALE GENOMIC DNA]</scope>
    <source>
        <strain evidence="3">cv. PFS-1207/04</strain>
    </source>
</reference>
<accession>A0ABQ7BUA0</accession>
<sequence length="55" mass="6342">MESVSEAFQNAEGPNVEDEFDEEAVERDAFEIEQLVDNMALKDLGMSVFRVYEHM</sequence>